<dbReference type="EMBL" id="JAVREQ010000031">
    <property type="protein sequence ID" value="MDT0382155.1"/>
    <property type="molecule type" value="Genomic_DNA"/>
</dbReference>
<comment type="caution">
    <text evidence="3">The sequence shown here is derived from an EMBL/GenBank/DDBJ whole genome shotgun (WGS) entry which is preliminary data.</text>
</comment>
<dbReference type="InterPro" id="IPR012223">
    <property type="entry name" value="TEII"/>
</dbReference>
<dbReference type="Proteomes" id="UP001183414">
    <property type="component" value="Unassembled WGS sequence"/>
</dbReference>
<organism evidence="3 4">
    <name type="scientific">Streptomyces hazeniae</name>
    <dbReference type="NCBI Taxonomy" id="3075538"/>
    <lineage>
        <taxon>Bacteria</taxon>
        <taxon>Bacillati</taxon>
        <taxon>Actinomycetota</taxon>
        <taxon>Actinomycetes</taxon>
        <taxon>Kitasatosporales</taxon>
        <taxon>Streptomycetaceae</taxon>
        <taxon>Streptomyces</taxon>
    </lineage>
</organism>
<dbReference type="PANTHER" id="PTHR11487">
    <property type="entry name" value="THIOESTERASE"/>
    <property type="match status" value="1"/>
</dbReference>
<keyword evidence="3" id="KW-0378">Hydrolase</keyword>
<comment type="similarity">
    <text evidence="1">Belongs to the thioesterase family.</text>
</comment>
<keyword evidence="4" id="KW-1185">Reference proteome</keyword>
<dbReference type="Pfam" id="PF00975">
    <property type="entry name" value="Thioesterase"/>
    <property type="match status" value="1"/>
</dbReference>
<dbReference type="RefSeq" id="WP_311675764.1">
    <property type="nucleotide sequence ID" value="NZ_JAVREQ010000031.1"/>
</dbReference>
<reference evidence="4" key="1">
    <citation type="submission" date="2023-07" db="EMBL/GenBank/DDBJ databases">
        <title>30 novel species of actinomycetes from the DSMZ collection.</title>
        <authorList>
            <person name="Nouioui I."/>
        </authorList>
    </citation>
    <scope>NUCLEOTIDE SEQUENCE [LARGE SCALE GENOMIC DNA]</scope>
    <source>
        <strain evidence="4">DSM 42041</strain>
    </source>
</reference>
<dbReference type="InterPro" id="IPR001031">
    <property type="entry name" value="Thioesterase"/>
</dbReference>
<name>A0ABU2NYT4_9ACTN</name>
<gene>
    <name evidence="3" type="ORF">RM572_25670</name>
</gene>
<proteinExistence type="inferred from homology"/>
<dbReference type="InterPro" id="IPR029058">
    <property type="entry name" value="AB_hydrolase_fold"/>
</dbReference>
<dbReference type="Gene3D" id="3.40.50.1820">
    <property type="entry name" value="alpha/beta hydrolase"/>
    <property type="match status" value="1"/>
</dbReference>
<evidence type="ECO:0000256" key="1">
    <source>
        <dbReference type="ARBA" id="ARBA00007169"/>
    </source>
</evidence>
<sequence length="247" mass="28029">MTKVQHATRQWLLCRRRNPDAQVRIYCFPHSGGSPGEYVRWADDLPDAEVWGVQLPGRGSRTSENAITDMHHLVQALMTQLDFPEPFMFFGHSLGALIAFETALRLSTEERVTPNCPLLSAMWPPHAQVTRPEVSHLDDADLLAFVDGKYGTVPEEIRNDPDMAALMAPAYRADLQLLAAYRHQPHAPLDIPMTLFGGTEDPISGELAGWREHTRHEPHTHLFPGGHFYFRDRPRDFMTALRHTVFC</sequence>
<feature type="domain" description="Thioesterase" evidence="2">
    <location>
        <begin position="24"/>
        <end position="234"/>
    </location>
</feature>
<dbReference type="PANTHER" id="PTHR11487:SF0">
    <property type="entry name" value="S-ACYL FATTY ACID SYNTHASE THIOESTERASE, MEDIUM CHAIN"/>
    <property type="match status" value="1"/>
</dbReference>
<evidence type="ECO:0000259" key="2">
    <source>
        <dbReference type="Pfam" id="PF00975"/>
    </source>
</evidence>
<protein>
    <submittedName>
        <fullName evidence="3">Alpha/beta fold hydrolase</fullName>
    </submittedName>
</protein>
<evidence type="ECO:0000313" key="4">
    <source>
        <dbReference type="Proteomes" id="UP001183414"/>
    </source>
</evidence>
<evidence type="ECO:0000313" key="3">
    <source>
        <dbReference type="EMBL" id="MDT0382155.1"/>
    </source>
</evidence>
<accession>A0ABU2NYT4</accession>
<dbReference type="SUPFAM" id="SSF53474">
    <property type="entry name" value="alpha/beta-Hydrolases"/>
    <property type="match status" value="1"/>
</dbReference>
<dbReference type="GO" id="GO:0016787">
    <property type="term" value="F:hydrolase activity"/>
    <property type="evidence" value="ECO:0007669"/>
    <property type="project" value="UniProtKB-KW"/>
</dbReference>